<keyword evidence="5 10" id="KW-1133">Transmembrane helix</keyword>
<evidence type="ECO:0000256" key="7">
    <source>
        <dbReference type="ARBA" id="ARBA00023136"/>
    </source>
</evidence>
<feature type="transmembrane region" description="Helical" evidence="10">
    <location>
        <begin position="35"/>
        <end position="57"/>
    </location>
</feature>
<evidence type="ECO:0000256" key="3">
    <source>
        <dbReference type="ARBA" id="ARBA00022692"/>
    </source>
</evidence>
<protein>
    <recommendedName>
        <fullName evidence="11">Vitamin K epoxide reductase domain-containing protein</fullName>
    </recommendedName>
</protein>
<keyword evidence="7 10" id="KW-0472">Membrane</keyword>
<dbReference type="RefSeq" id="WP_338529114.1">
    <property type="nucleotide sequence ID" value="NZ_CP030941.1"/>
</dbReference>
<evidence type="ECO:0000256" key="5">
    <source>
        <dbReference type="ARBA" id="ARBA00022989"/>
    </source>
</evidence>
<evidence type="ECO:0000313" key="13">
    <source>
        <dbReference type="Proteomes" id="UP001342418"/>
    </source>
</evidence>
<feature type="domain" description="Vitamin K epoxide reductase" evidence="11">
    <location>
        <begin position="35"/>
        <end position="166"/>
    </location>
</feature>
<organism evidence="12 13">
    <name type="scientific">Nitratireductor thuwali</name>
    <dbReference type="NCBI Taxonomy" id="2267699"/>
    <lineage>
        <taxon>Bacteria</taxon>
        <taxon>Pseudomonadati</taxon>
        <taxon>Pseudomonadota</taxon>
        <taxon>Alphaproteobacteria</taxon>
        <taxon>Hyphomicrobiales</taxon>
        <taxon>Phyllobacteriaceae</taxon>
        <taxon>Nitratireductor</taxon>
    </lineage>
</organism>
<reference evidence="12 13" key="1">
    <citation type="submission" date="2018-07" db="EMBL/GenBank/DDBJ databases">
        <title>Genome sequence of Nitratireductor thuwali#1536.</title>
        <authorList>
            <person name="Michoud G."/>
            <person name="Merlino G."/>
            <person name="Sefrji F.O."/>
            <person name="Daffonchio D."/>
        </authorList>
    </citation>
    <scope>NUCLEOTIDE SEQUENCE [LARGE SCALE GENOMIC DNA]</scope>
    <source>
        <strain evidence="13">Nit1536</strain>
    </source>
</reference>
<evidence type="ECO:0000256" key="4">
    <source>
        <dbReference type="ARBA" id="ARBA00022719"/>
    </source>
</evidence>
<dbReference type="InterPro" id="IPR038354">
    <property type="entry name" value="VKOR_sf"/>
</dbReference>
<evidence type="ECO:0000259" key="11">
    <source>
        <dbReference type="Pfam" id="PF07884"/>
    </source>
</evidence>
<proteinExistence type="inferred from homology"/>
<sequence>MRQYLMELTSPGLTPRDLRRSLQGDDSREMDYRRAIVGVSLAGIASMAVVSLLQTGIVRHLPDPPTRRPHFHSDKVNSSEEAYSYGMPDGPLAVAMHAVNLVLAAAGPPDRHRRRPWVPIAAGFAAAAQAAVAAKYLFYQMPKVDKAWCPYCIVDALTHFATFALTLPEARKAAMRWRR</sequence>
<dbReference type="EMBL" id="CP030941">
    <property type="protein sequence ID" value="UUP16709.1"/>
    <property type="molecule type" value="Genomic_DNA"/>
</dbReference>
<keyword evidence="3 10" id="KW-0812">Transmembrane</keyword>
<dbReference type="Proteomes" id="UP001342418">
    <property type="component" value="Chromosome"/>
</dbReference>
<evidence type="ECO:0000256" key="1">
    <source>
        <dbReference type="ARBA" id="ARBA00004141"/>
    </source>
</evidence>
<gene>
    <name evidence="12" type="ORF">NTH_01156</name>
</gene>
<keyword evidence="13" id="KW-1185">Reference proteome</keyword>
<comment type="similarity">
    <text evidence="2">Belongs to the VKOR family.</text>
</comment>
<keyword evidence="8" id="KW-1015">Disulfide bond</keyword>
<evidence type="ECO:0000256" key="9">
    <source>
        <dbReference type="ARBA" id="ARBA00023284"/>
    </source>
</evidence>
<dbReference type="Gene3D" id="1.20.1440.130">
    <property type="entry name" value="VKOR domain"/>
    <property type="match status" value="1"/>
</dbReference>
<feature type="transmembrane region" description="Helical" evidence="10">
    <location>
        <begin position="117"/>
        <end position="138"/>
    </location>
</feature>
<keyword evidence="9" id="KW-0676">Redox-active center</keyword>
<dbReference type="InterPro" id="IPR012932">
    <property type="entry name" value="VKOR"/>
</dbReference>
<evidence type="ECO:0000256" key="10">
    <source>
        <dbReference type="SAM" id="Phobius"/>
    </source>
</evidence>
<name>A0ABY5MIL2_9HYPH</name>
<keyword evidence="4" id="KW-0874">Quinone</keyword>
<dbReference type="Pfam" id="PF07884">
    <property type="entry name" value="VKOR"/>
    <property type="match status" value="1"/>
</dbReference>
<accession>A0ABY5MIL2</accession>
<evidence type="ECO:0000256" key="8">
    <source>
        <dbReference type="ARBA" id="ARBA00023157"/>
    </source>
</evidence>
<evidence type="ECO:0000313" key="12">
    <source>
        <dbReference type="EMBL" id="UUP16709.1"/>
    </source>
</evidence>
<comment type="subcellular location">
    <subcellularLocation>
        <location evidence="1">Membrane</location>
        <topology evidence="1">Multi-pass membrane protein</topology>
    </subcellularLocation>
</comment>
<evidence type="ECO:0000256" key="6">
    <source>
        <dbReference type="ARBA" id="ARBA00023002"/>
    </source>
</evidence>
<evidence type="ECO:0000256" key="2">
    <source>
        <dbReference type="ARBA" id="ARBA00006214"/>
    </source>
</evidence>
<keyword evidence="6" id="KW-0560">Oxidoreductase</keyword>